<dbReference type="GO" id="GO:0006747">
    <property type="term" value="P:FAD biosynthetic process"/>
    <property type="evidence" value="ECO:0007669"/>
    <property type="project" value="UniProtKB-UniRule"/>
</dbReference>
<organism evidence="17 18">
    <name type="scientific">Hydrocarboniclastica marina</name>
    <dbReference type="NCBI Taxonomy" id="2259620"/>
    <lineage>
        <taxon>Bacteria</taxon>
        <taxon>Pseudomonadati</taxon>
        <taxon>Pseudomonadota</taxon>
        <taxon>Gammaproteobacteria</taxon>
        <taxon>Alteromonadales</taxon>
        <taxon>Alteromonadaceae</taxon>
        <taxon>Hydrocarboniclastica</taxon>
    </lineage>
</organism>
<dbReference type="Gene3D" id="2.40.30.30">
    <property type="entry name" value="Riboflavin kinase-like"/>
    <property type="match status" value="1"/>
</dbReference>
<comment type="catalytic activity">
    <reaction evidence="14 15">
        <text>FMN + ATP + H(+) = FAD + diphosphate</text>
        <dbReference type="Rhea" id="RHEA:17237"/>
        <dbReference type="ChEBI" id="CHEBI:15378"/>
        <dbReference type="ChEBI" id="CHEBI:30616"/>
        <dbReference type="ChEBI" id="CHEBI:33019"/>
        <dbReference type="ChEBI" id="CHEBI:57692"/>
        <dbReference type="ChEBI" id="CHEBI:58210"/>
        <dbReference type="EC" id="2.7.7.2"/>
    </reaction>
</comment>
<dbReference type="GO" id="GO:0009398">
    <property type="term" value="P:FMN biosynthetic process"/>
    <property type="evidence" value="ECO:0007669"/>
    <property type="project" value="UniProtKB-UniRule"/>
</dbReference>
<dbReference type="UniPathway" id="UPA00276">
    <property type="reaction ID" value="UER00406"/>
</dbReference>
<keyword evidence="11 15" id="KW-0067">ATP-binding</keyword>
<comment type="pathway">
    <text evidence="3 15">Cofactor biosynthesis; FMN biosynthesis; FMN from riboflavin (ATP route): step 1/1.</text>
</comment>
<name>A0A4V1D8G4_9ALTE</name>
<keyword evidence="8 15" id="KW-0547">Nucleotide-binding</keyword>
<proteinExistence type="inferred from homology"/>
<evidence type="ECO:0000256" key="10">
    <source>
        <dbReference type="ARBA" id="ARBA00022827"/>
    </source>
</evidence>
<keyword evidence="4 15" id="KW-0285">Flavoprotein</keyword>
<dbReference type="GO" id="GO:0003919">
    <property type="term" value="F:FMN adenylyltransferase activity"/>
    <property type="evidence" value="ECO:0007669"/>
    <property type="project" value="UniProtKB-UniRule"/>
</dbReference>
<dbReference type="Gene3D" id="3.40.50.620">
    <property type="entry name" value="HUPs"/>
    <property type="match status" value="1"/>
</dbReference>
<comment type="pathway">
    <text evidence="2 15">Cofactor biosynthesis; FAD biosynthesis; FAD from FMN: step 1/1.</text>
</comment>
<dbReference type="InterPro" id="IPR015865">
    <property type="entry name" value="Riboflavin_kinase_bac/euk"/>
</dbReference>
<accession>A0A4V1D8G4</accession>
<dbReference type="InterPro" id="IPR015864">
    <property type="entry name" value="FAD_synthase"/>
</dbReference>
<dbReference type="SUPFAM" id="SSF52374">
    <property type="entry name" value="Nucleotidylyl transferase"/>
    <property type="match status" value="1"/>
</dbReference>
<dbReference type="FunFam" id="3.40.50.620:FF:000021">
    <property type="entry name" value="Riboflavin biosynthesis protein"/>
    <property type="match status" value="1"/>
</dbReference>
<evidence type="ECO:0000259" key="16">
    <source>
        <dbReference type="SMART" id="SM00904"/>
    </source>
</evidence>
<evidence type="ECO:0000256" key="8">
    <source>
        <dbReference type="ARBA" id="ARBA00022741"/>
    </source>
</evidence>
<protein>
    <recommendedName>
        <fullName evidence="15">Riboflavin biosynthesis protein</fullName>
    </recommendedName>
    <domain>
        <recommendedName>
            <fullName evidence="15">Riboflavin kinase</fullName>
            <ecNumber evidence="15">2.7.1.26</ecNumber>
        </recommendedName>
        <alternativeName>
            <fullName evidence="15">Flavokinase</fullName>
        </alternativeName>
    </domain>
    <domain>
        <recommendedName>
            <fullName evidence="15">FMN adenylyltransferase</fullName>
            <ecNumber evidence="15">2.7.7.2</ecNumber>
        </recommendedName>
        <alternativeName>
            <fullName evidence="15">FAD pyrophosphorylase</fullName>
        </alternativeName>
        <alternativeName>
            <fullName evidence="15">FAD synthase</fullName>
        </alternativeName>
    </domain>
</protein>
<dbReference type="AlphaFoldDB" id="A0A4V1D8G4"/>
<keyword evidence="12" id="KW-0511">Multifunctional enzyme</keyword>
<dbReference type="SUPFAM" id="SSF82114">
    <property type="entry name" value="Riboflavin kinase-like"/>
    <property type="match status" value="1"/>
</dbReference>
<dbReference type="CDD" id="cd02064">
    <property type="entry name" value="FAD_synthetase_N"/>
    <property type="match status" value="1"/>
</dbReference>
<comment type="catalytic activity">
    <reaction evidence="13 15">
        <text>riboflavin + ATP = FMN + ADP + H(+)</text>
        <dbReference type="Rhea" id="RHEA:14357"/>
        <dbReference type="ChEBI" id="CHEBI:15378"/>
        <dbReference type="ChEBI" id="CHEBI:30616"/>
        <dbReference type="ChEBI" id="CHEBI:57986"/>
        <dbReference type="ChEBI" id="CHEBI:58210"/>
        <dbReference type="ChEBI" id="CHEBI:456216"/>
        <dbReference type="EC" id="2.7.1.26"/>
    </reaction>
</comment>
<evidence type="ECO:0000256" key="6">
    <source>
        <dbReference type="ARBA" id="ARBA00022679"/>
    </source>
</evidence>
<dbReference type="InterPro" id="IPR023468">
    <property type="entry name" value="Riboflavin_kinase"/>
</dbReference>
<reference evidence="17 18" key="1">
    <citation type="submission" date="2018-07" db="EMBL/GenBank/DDBJ databases">
        <title>Marsedoiliclastica nanhaica gen. nov. sp. nov., a novel marine hydrocarbonoclastic bacterium isolated from an in-situ enriched hydrocarbon-degrading consortium in deep-sea sediment.</title>
        <authorList>
            <person name="Dong C."/>
            <person name="Ma T."/>
            <person name="Liu R."/>
            <person name="Shao Z."/>
        </authorList>
    </citation>
    <scope>NUCLEOTIDE SEQUENCE [LARGE SCALE GENOMIC DNA]</scope>
    <source>
        <strain evidence="18">soil36-7</strain>
    </source>
</reference>
<dbReference type="InterPro" id="IPR014729">
    <property type="entry name" value="Rossmann-like_a/b/a_fold"/>
</dbReference>
<dbReference type="EC" id="2.7.7.2" evidence="15"/>
<evidence type="ECO:0000256" key="12">
    <source>
        <dbReference type="ARBA" id="ARBA00023268"/>
    </source>
</evidence>
<dbReference type="NCBIfam" id="NF004159">
    <property type="entry name" value="PRK05627.1-2"/>
    <property type="match status" value="1"/>
</dbReference>
<evidence type="ECO:0000256" key="9">
    <source>
        <dbReference type="ARBA" id="ARBA00022777"/>
    </source>
</evidence>
<evidence type="ECO:0000256" key="15">
    <source>
        <dbReference type="PIRNR" id="PIRNR004491"/>
    </source>
</evidence>
<keyword evidence="10 15" id="KW-0274">FAD</keyword>
<evidence type="ECO:0000313" key="17">
    <source>
        <dbReference type="EMBL" id="QCF25100.1"/>
    </source>
</evidence>
<evidence type="ECO:0000313" key="18">
    <source>
        <dbReference type="Proteomes" id="UP000298049"/>
    </source>
</evidence>
<dbReference type="NCBIfam" id="NF004163">
    <property type="entry name" value="PRK05627.1-6"/>
    <property type="match status" value="1"/>
</dbReference>
<dbReference type="OrthoDB" id="9803667at2"/>
<keyword evidence="6 15" id="KW-0808">Transferase</keyword>
<evidence type="ECO:0000256" key="13">
    <source>
        <dbReference type="ARBA" id="ARBA00047880"/>
    </source>
</evidence>
<keyword evidence="7 15" id="KW-0548">Nucleotidyltransferase</keyword>
<comment type="similarity">
    <text evidence="15">Belongs to the ribF family.</text>
</comment>
<dbReference type="Pfam" id="PF06574">
    <property type="entry name" value="FAD_syn"/>
    <property type="match status" value="1"/>
</dbReference>
<dbReference type="SMART" id="SM00904">
    <property type="entry name" value="Flavokinase"/>
    <property type="match status" value="1"/>
</dbReference>
<evidence type="ECO:0000256" key="5">
    <source>
        <dbReference type="ARBA" id="ARBA00022643"/>
    </source>
</evidence>
<dbReference type="InterPro" id="IPR023465">
    <property type="entry name" value="Riboflavin_kinase_dom_sf"/>
</dbReference>
<comment type="function">
    <text evidence="1">Catalyzes the phosphorylation of riboflavin to FMN followed by the adenylation of FMN to FAD.</text>
</comment>
<evidence type="ECO:0000256" key="1">
    <source>
        <dbReference type="ARBA" id="ARBA00002121"/>
    </source>
</evidence>
<dbReference type="Pfam" id="PF01687">
    <property type="entry name" value="Flavokinase"/>
    <property type="match status" value="1"/>
</dbReference>
<keyword evidence="5 15" id="KW-0288">FMN</keyword>
<dbReference type="PANTHER" id="PTHR22749">
    <property type="entry name" value="RIBOFLAVIN KINASE/FMN ADENYLYLTRANSFERASE"/>
    <property type="match status" value="1"/>
</dbReference>
<dbReference type="Proteomes" id="UP000298049">
    <property type="component" value="Chromosome"/>
</dbReference>
<dbReference type="GO" id="GO:0008531">
    <property type="term" value="F:riboflavin kinase activity"/>
    <property type="evidence" value="ECO:0007669"/>
    <property type="project" value="UniProtKB-UniRule"/>
</dbReference>
<evidence type="ECO:0000256" key="11">
    <source>
        <dbReference type="ARBA" id="ARBA00022840"/>
    </source>
</evidence>
<dbReference type="NCBIfam" id="TIGR00083">
    <property type="entry name" value="ribF"/>
    <property type="match status" value="1"/>
</dbReference>
<dbReference type="EMBL" id="CP031093">
    <property type="protein sequence ID" value="QCF25100.1"/>
    <property type="molecule type" value="Genomic_DNA"/>
</dbReference>
<dbReference type="GO" id="GO:0009231">
    <property type="term" value="P:riboflavin biosynthetic process"/>
    <property type="evidence" value="ECO:0007669"/>
    <property type="project" value="InterPro"/>
</dbReference>
<dbReference type="UniPathway" id="UPA00277">
    <property type="reaction ID" value="UER00407"/>
</dbReference>
<evidence type="ECO:0000256" key="7">
    <source>
        <dbReference type="ARBA" id="ARBA00022695"/>
    </source>
</evidence>
<keyword evidence="9 15" id="KW-0418">Kinase</keyword>
<dbReference type="EC" id="2.7.1.26" evidence="15"/>
<dbReference type="PIRSF" id="PIRSF004491">
    <property type="entry name" value="FAD_Synth"/>
    <property type="match status" value="1"/>
</dbReference>
<dbReference type="GO" id="GO:0005524">
    <property type="term" value="F:ATP binding"/>
    <property type="evidence" value="ECO:0007669"/>
    <property type="project" value="UniProtKB-UniRule"/>
</dbReference>
<evidence type="ECO:0000256" key="2">
    <source>
        <dbReference type="ARBA" id="ARBA00004726"/>
    </source>
</evidence>
<dbReference type="KEGG" id="hmi:soil367_03620"/>
<feature type="domain" description="Riboflavin kinase" evidence="16">
    <location>
        <begin position="191"/>
        <end position="321"/>
    </location>
</feature>
<evidence type="ECO:0000256" key="4">
    <source>
        <dbReference type="ARBA" id="ARBA00022630"/>
    </source>
</evidence>
<dbReference type="RefSeq" id="WP_136546991.1">
    <property type="nucleotide sequence ID" value="NZ_CP031093.1"/>
</dbReference>
<keyword evidence="18" id="KW-1185">Reference proteome</keyword>
<dbReference type="InterPro" id="IPR002606">
    <property type="entry name" value="Riboflavin_kinase_bac"/>
</dbReference>
<evidence type="ECO:0000256" key="3">
    <source>
        <dbReference type="ARBA" id="ARBA00005201"/>
    </source>
</evidence>
<sequence>MRLIRGLHNLQSCTQAEGHPFPQGCVATIGNFDGVHRGHQAIIEQVRQKALALGVPSVAMVFEPQPQEFFAGADAPPRLMRFREKLTALWQYGIDTVVCLQFTPRLRKLSAKEFVERVLIDGLQVRHLVVGDDFRFGCDRGGDFLLLQQQGAAAGFSVENTETVLIAGERISSTRVRKALAENRLADAEELLGRPYAIEGRVLHGRELGRKLDARTANIGLGHKNPALRGVYVVQVGRAGDGEGGGESCSFGAANIGYRPTVDGVDPLLEVHLLDFEAELYGERLRATFLHQLRDEVRFDGVEALKKQIHQDFADARAWLASHPPRPTNRDR</sequence>
<gene>
    <name evidence="17" type="ORF">soil367_03620</name>
</gene>
<dbReference type="PANTHER" id="PTHR22749:SF6">
    <property type="entry name" value="RIBOFLAVIN KINASE"/>
    <property type="match status" value="1"/>
</dbReference>
<evidence type="ECO:0000256" key="14">
    <source>
        <dbReference type="ARBA" id="ARBA00049494"/>
    </source>
</evidence>